<keyword evidence="1" id="KW-1133">Transmembrane helix</keyword>
<feature type="transmembrane region" description="Helical" evidence="1">
    <location>
        <begin position="337"/>
        <end position="357"/>
    </location>
</feature>
<evidence type="ECO:0000259" key="2">
    <source>
        <dbReference type="Pfam" id="PF01757"/>
    </source>
</evidence>
<keyword evidence="1" id="KW-0472">Membrane</keyword>
<feature type="transmembrane region" description="Helical" evidence="1">
    <location>
        <begin position="206"/>
        <end position="224"/>
    </location>
</feature>
<accession>A0ABX0IA05</accession>
<protein>
    <submittedName>
        <fullName evidence="3">Acyltransferase</fullName>
    </submittedName>
</protein>
<comment type="caution">
    <text evidence="3">The sequence shown here is derived from an EMBL/GenBank/DDBJ whole genome shotgun (WGS) entry which is preliminary data.</text>
</comment>
<dbReference type="EMBL" id="JAAJBV010000002">
    <property type="protein sequence ID" value="NHM04013.1"/>
    <property type="molecule type" value="Genomic_DNA"/>
</dbReference>
<feature type="transmembrane region" description="Helical" evidence="1">
    <location>
        <begin position="94"/>
        <end position="112"/>
    </location>
</feature>
<feature type="domain" description="Acyltransferase 3" evidence="2">
    <location>
        <begin position="10"/>
        <end position="355"/>
    </location>
</feature>
<dbReference type="InterPro" id="IPR002656">
    <property type="entry name" value="Acyl_transf_3_dom"/>
</dbReference>
<keyword evidence="1" id="KW-0812">Transmembrane</keyword>
<keyword evidence="4" id="KW-1185">Reference proteome</keyword>
<feature type="transmembrane region" description="Helical" evidence="1">
    <location>
        <begin position="144"/>
        <end position="161"/>
    </location>
</feature>
<feature type="transmembrane region" description="Helical" evidence="1">
    <location>
        <begin position="12"/>
        <end position="32"/>
    </location>
</feature>
<organism evidence="3 4">
    <name type="scientific">Flavobacterium celericrescens</name>
    <dbReference type="NCBI Taxonomy" id="2709780"/>
    <lineage>
        <taxon>Bacteria</taxon>
        <taxon>Pseudomonadati</taxon>
        <taxon>Bacteroidota</taxon>
        <taxon>Flavobacteriia</taxon>
        <taxon>Flavobacteriales</taxon>
        <taxon>Flavobacteriaceae</taxon>
        <taxon>Flavobacterium</taxon>
    </lineage>
</organism>
<dbReference type="GO" id="GO:0016746">
    <property type="term" value="F:acyltransferase activity"/>
    <property type="evidence" value="ECO:0007669"/>
    <property type="project" value="UniProtKB-KW"/>
</dbReference>
<feature type="transmembrane region" description="Helical" evidence="1">
    <location>
        <begin position="305"/>
        <end position="325"/>
    </location>
</feature>
<dbReference type="PANTHER" id="PTHR23028">
    <property type="entry name" value="ACETYLTRANSFERASE"/>
    <property type="match status" value="1"/>
</dbReference>
<feature type="transmembrane region" description="Helical" evidence="1">
    <location>
        <begin position="236"/>
        <end position="252"/>
    </location>
</feature>
<evidence type="ECO:0000313" key="3">
    <source>
        <dbReference type="EMBL" id="NHM04013.1"/>
    </source>
</evidence>
<dbReference type="InterPro" id="IPR050879">
    <property type="entry name" value="Acyltransferase_3"/>
</dbReference>
<feature type="transmembrane region" description="Helical" evidence="1">
    <location>
        <begin position="44"/>
        <end position="66"/>
    </location>
</feature>
<feature type="transmembrane region" description="Helical" evidence="1">
    <location>
        <begin position="264"/>
        <end position="285"/>
    </location>
</feature>
<dbReference type="Pfam" id="PF01757">
    <property type="entry name" value="Acyl_transf_3"/>
    <property type="match status" value="1"/>
</dbReference>
<evidence type="ECO:0000313" key="4">
    <source>
        <dbReference type="Proteomes" id="UP000761423"/>
    </source>
</evidence>
<proteinExistence type="predicted"/>
<keyword evidence="3" id="KW-0012">Acyltransferase</keyword>
<keyword evidence="3" id="KW-0808">Transferase</keyword>
<sequence length="368" mass="43505">MANSQNRIFGLDVLRASAILMVVSSHVLWIYPKSNNFIVSVLELFGFWGVELFFVLSGFLIGSILYQSYVSDSFTLKTVFHFLKRRWFRTLPNYYLVLIANIFIAFFIGYQVDNVGLHFVFLQNFIHKSPIFFPESWSLSVEEFAYLLLPFALFFGTFGFVKNKSKRFLIIVFLLLIVFFFTKVIFNATCTISNLTDWNSNLKSIVIYRIDAILVGVLTAWIRFNFEAFWKKYKELFLFLGIGIFFFLLFGISSSNLRIEQSPFFWNVLYLPLTSLGFAFFFPIFSEWKLSNSFLKNPIVFVSKISYAIYLIHYSVILQLMKYFVDTTVLTSHQRHFFTILYLMITFLMAYILYRFYEKPMMNLRDKI</sequence>
<dbReference type="PANTHER" id="PTHR23028:SF53">
    <property type="entry name" value="ACYL_TRANSF_3 DOMAIN-CONTAINING PROTEIN"/>
    <property type="match status" value="1"/>
</dbReference>
<gene>
    <name evidence="3" type="ORF">G4L40_04765</name>
</gene>
<dbReference type="RefSeq" id="WP_166236000.1">
    <property type="nucleotide sequence ID" value="NZ_JAAJBV010000002.1"/>
</dbReference>
<dbReference type="Proteomes" id="UP000761423">
    <property type="component" value="Unassembled WGS sequence"/>
</dbReference>
<name>A0ABX0IA05_9FLAO</name>
<evidence type="ECO:0000256" key="1">
    <source>
        <dbReference type="SAM" id="Phobius"/>
    </source>
</evidence>
<reference evidence="3 4" key="1">
    <citation type="submission" date="2020-02" db="EMBL/GenBank/DDBJ databases">
        <authorList>
            <person name="Chen W.-M."/>
        </authorList>
    </citation>
    <scope>NUCLEOTIDE SEQUENCE [LARGE SCALE GENOMIC DNA]</scope>
    <source>
        <strain evidence="3 4">TWA-26</strain>
    </source>
</reference>
<feature type="transmembrane region" description="Helical" evidence="1">
    <location>
        <begin position="168"/>
        <end position="186"/>
    </location>
</feature>